<name>A0A1Q5ZWT7_9SPHI</name>
<reference evidence="1 2" key="1">
    <citation type="submission" date="2016-11" db="EMBL/GenBank/DDBJ databases">
        <title>Whole Genome Sequencing of Mucilaginibacter polytrichastri RG4-7(T) isolated from the moss sample.</title>
        <authorList>
            <person name="Li Y."/>
        </authorList>
    </citation>
    <scope>NUCLEOTIDE SEQUENCE [LARGE SCALE GENOMIC DNA]</scope>
    <source>
        <strain evidence="1 2">RG4-7</strain>
    </source>
</reference>
<dbReference type="STRING" id="1302689.RG47T_1685"/>
<dbReference type="Proteomes" id="UP000186720">
    <property type="component" value="Unassembled WGS sequence"/>
</dbReference>
<protein>
    <submittedName>
        <fullName evidence="1">Uncharacterized protein</fullName>
    </submittedName>
</protein>
<proteinExistence type="predicted"/>
<organism evidence="1 2">
    <name type="scientific">Mucilaginibacter polytrichastri</name>
    <dbReference type="NCBI Taxonomy" id="1302689"/>
    <lineage>
        <taxon>Bacteria</taxon>
        <taxon>Pseudomonadati</taxon>
        <taxon>Bacteroidota</taxon>
        <taxon>Sphingobacteriia</taxon>
        <taxon>Sphingobacteriales</taxon>
        <taxon>Sphingobacteriaceae</taxon>
        <taxon>Mucilaginibacter</taxon>
    </lineage>
</organism>
<comment type="caution">
    <text evidence="1">The sequence shown here is derived from an EMBL/GenBank/DDBJ whole genome shotgun (WGS) entry which is preliminary data.</text>
</comment>
<sequence length="45" mass="5512">MFGIFNRIIENKFIKNKNRIIKSANYLIFIHKTLEILKNYNQKQL</sequence>
<dbReference type="EMBL" id="MPPL01000001">
    <property type="protein sequence ID" value="OKS86234.1"/>
    <property type="molecule type" value="Genomic_DNA"/>
</dbReference>
<evidence type="ECO:0000313" key="2">
    <source>
        <dbReference type="Proteomes" id="UP000186720"/>
    </source>
</evidence>
<dbReference type="AlphaFoldDB" id="A0A1Q5ZWT7"/>
<accession>A0A1Q5ZWT7</accession>
<gene>
    <name evidence="1" type="ORF">RG47T_1685</name>
</gene>
<evidence type="ECO:0000313" key="1">
    <source>
        <dbReference type="EMBL" id="OKS86234.1"/>
    </source>
</evidence>
<keyword evidence="2" id="KW-1185">Reference proteome</keyword>